<dbReference type="InterPro" id="IPR027417">
    <property type="entry name" value="P-loop_NTPase"/>
</dbReference>
<feature type="domain" description="Terminase large subunit-like endonuclease" evidence="2">
    <location>
        <begin position="275"/>
        <end position="549"/>
    </location>
</feature>
<evidence type="ECO:0000259" key="1">
    <source>
        <dbReference type="Pfam" id="PF03354"/>
    </source>
</evidence>
<reference evidence="3 4" key="1">
    <citation type="submission" date="2020-02" db="EMBL/GenBank/DDBJ databases">
        <authorList>
            <person name="Li G."/>
        </authorList>
    </citation>
    <scope>NUCLEOTIDE SEQUENCE [LARGE SCALE GENOMIC DNA]</scope>
    <source>
        <strain evidence="3 4">DSM 102029</strain>
    </source>
</reference>
<feature type="domain" description="Terminase large subunit-like ATPase" evidence="1">
    <location>
        <begin position="67"/>
        <end position="246"/>
    </location>
</feature>
<sequence length="573" mass="62974">MGDVVFACPDWFEKLKRGETPIPALPLDEVAADCAVALFNKLRVPDVKGMPTMADAAGEWMRDIVRVAFGSLDPETGKRFVGEIFNLVPKKNGKTTNAATLGLIWLMMNRRPNVDGMIVGPTQEVAEKCFEQASLMIGADEYLKRRFRVIDHKKTIIDQHVDPATGVKRNAKLKIKSFDPKVVTGSIPAFAILDELHAMAHSSFASRVIGQIRGGMVTNDESLLIIITTQSEVPPFGVFKDELDYARKVRSGEVTEDVRMLPILYEFPEEMQVAEDKPWNDPTNWPLVLPNLGRSLTLDRLQKEWRTAQAKGEGAAREWASQHLNVQVGMAMHGGRWVGADYWEAAADQAITLDYIKKHSDVVVAGGDVGGLDDLWGLAVLGRHKVTRHWMLWAKAWAQPIVLERHKEIAERLRDFEKAGDLVICERVTQDAEEAAAIIVDLRDKGLLPEKGGIGLDPAGVPALLEELAMYEIGEPCTAAVSQGYRLSSAIFGTERKLADGTLKHCGSSLLTWCVGNIQAEARGSNVYLTKRTASSKIDVVMAAFNAIEMMSRNPSAAGGSLDDYLKSMAVAS</sequence>
<dbReference type="Pfam" id="PF20441">
    <property type="entry name" value="TerL_nuclease"/>
    <property type="match status" value="1"/>
</dbReference>
<evidence type="ECO:0000259" key="2">
    <source>
        <dbReference type="Pfam" id="PF20441"/>
    </source>
</evidence>
<dbReference type="GO" id="GO:0004519">
    <property type="term" value="F:endonuclease activity"/>
    <property type="evidence" value="ECO:0007669"/>
    <property type="project" value="InterPro"/>
</dbReference>
<evidence type="ECO:0000313" key="3">
    <source>
        <dbReference type="EMBL" id="QIB32643.1"/>
    </source>
</evidence>
<dbReference type="InterPro" id="IPR046462">
    <property type="entry name" value="TerL_nuclease"/>
</dbReference>
<dbReference type="PANTHER" id="PTHR41287">
    <property type="match status" value="1"/>
</dbReference>
<name>A0A6P1YK95_9HYPH</name>
<dbReference type="KEGG" id="apra:G3A50_02190"/>
<dbReference type="EMBL" id="CP048630">
    <property type="protein sequence ID" value="QIB32643.1"/>
    <property type="molecule type" value="Genomic_DNA"/>
</dbReference>
<dbReference type="Proteomes" id="UP000464751">
    <property type="component" value="Chromosome"/>
</dbReference>
<keyword evidence="4" id="KW-1185">Reference proteome</keyword>
<dbReference type="InterPro" id="IPR046461">
    <property type="entry name" value="TerL_ATPase"/>
</dbReference>
<dbReference type="RefSeq" id="WP_163073691.1">
    <property type="nucleotide sequence ID" value="NZ_CP048630.1"/>
</dbReference>
<dbReference type="Gene3D" id="3.40.50.300">
    <property type="entry name" value="P-loop containing nucleotide triphosphate hydrolases"/>
    <property type="match status" value="1"/>
</dbReference>
<dbReference type="Pfam" id="PF03354">
    <property type="entry name" value="TerL_ATPase"/>
    <property type="match status" value="1"/>
</dbReference>
<organism evidence="3 4">
    <name type="scientific">Ancylobacter pratisalsi</name>
    <dbReference type="NCBI Taxonomy" id="1745854"/>
    <lineage>
        <taxon>Bacteria</taxon>
        <taxon>Pseudomonadati</taxon>
        <taxon>Pseudomonadota</taxon>
        <taxon>Alphaproteobacteria</taxon>
        <taxon>Hyphomicrobiales</taxon>
        <taxon>Xanthobacteraceae</taxon>
        <taxon>Ancylobacter</taxon>
    </lineage>
</organism>
<evidence type="ECO:0000313" key="4">
    <source>
        <dbReference type="Proteomes" id="UP000464751"/>
    </source>
</evidence>
<dbReference type="InterPro" id="IPR005021">
    <property type="entry name" value="Terminase_largesu-like"/>
</dbReference>
<dbReference type="AlphaFoldDB" id="A0A6P1YK95"/>
<accession>A0A6P1YK95</accession>
<protein>
    <submittedName>
        <fullName evidence="3">Terminase large subunit</fullName>
    </submittedName>
</protein>
<gene>
    <name evidence="3" type="ORF">G3A50_02190</name>
</gene>
<dbReference type="PANTHER" id="PTHR41287:SF1">
    <property type="entry name" value="PROTEIN YMFN"/>
    <property type="match status" value="1"/>
</dbReference>
<proteinExistence type="predicted"/>